<evidence type="ECO:0008006" key="3">
    <source>
        <dbReference type="Google" id="ProtNLM"/>
    </source>
</evidence>
<dbReference type="SUPFAM" id="SSF52540">
    <property type="entry name" value="P-loop containing nucleoside triphosphate hydrolases"/>
    <property type="match status" value="1"/>
</dbReference>
<dbReference type="InterPro" id="IPR027417">
    <property type="entry name" value="P-loop_NTPase"/>
</dbReference>
<dbReference type="Gene3D" id="3.40.50.300">
    <property type="entry name" value="P-loop containing nucleotide triphosphate hydrolases"/>
    <property type="match status" value="1"/>
</dbReference>
<organism evidence="1 2">
    <name type="scientific">Tenggerimyces flavus</name>
    <dbReference type="NCBI Taxonomy" id="1708749"/>
    <lineage>
        <taxon>Bacteria</taxon>
        <taxon>Bacillati</taxon>
        <taxon>Actinomycetota</taxon>
        <taxon>Actinomycetes</taxon>
        <taxon>Propionibacteriales</taxon>
        <taxon>Nocardioidaceae</taxon>
        <taxon>Tenggerimyces</taxon>
    </lineage>
</organism>
<proteinExistence type="predicted"/>
<name>A0ABV7YH99_9ACTN</name>
<reference evidence="2" key="1">
    <citation type="journal article" date="2019" name="Int. J. Syst. Evol. Microbiol.">
        <title>The Global Catalogue of Microorganisms (GCM) 10K type strain sequencing project: providing services to taxonomists for standard genome sequencing and annotation.</title>
        <authorList>
            <consortium name="The Broad Institute Genomics Platform"/>
            <consortium name="The Broad Institute Genome Sequencing Center for Infectious Disease"/>
            <person name="Wu L."/>
            <person name="Ma J."/>
        </authorList>
    </citation>
    <scope>NUCLEOTIDE SEQUENCE [LARGE SCALE GENOMIC DNA]</scope>
    <source>
        <strain evidence="2">CGMCC 4.7241</strain>
    </source>
</reference>
<evidence type="ECO:0000313" key="2">
    <source>
        <dbReference type="Proteomes" id="UP001595699"/>
    </source>
</evidence>
<evidence type="ECO:0000313" key="1">
    <source>
        <dbReference type="EMBL" id="MFC3764741.1"/>
    </source>
</evidence>
<accession>A0ABV7YH99</accession>
<keyword evidence="2" id="KW-1185">Reference proteome</keyword>
<protein>
    <recommendedName>
        <fullName evidence="3">FtsK domain-containing protein</fullName>
    </recommendedName>
</protein>
<sequence length="470" mass="50071">MAVGRLRVDGFTRSELGADGLTELSRNLWSGACQSCGEPIGVDSPALVVSDEGHQVIASLHHPRCEQPQWSTLRVRSTRQRTMQTTSARLIMVPFGDPATAELWPVLVVNPSLEEVALTCGPDGRYKAMTVDRYRTFGLKPPPFQPTVNSTGLVTSWLSDERLVVRCGDRVWVCPLDPADRRIADRIRRCRGVVLGVSTAVEPTMFENPEPLKRVLRSGEIGLTLAELDPSEPPAGVTAHGVIADPHSVDEVDWLPEFVPFGGVTYDSATGRFEIGVGMDGPAYWQLHTPGVRVENGLIAGPRGIGKTMNLRVIAVEAIASTVFHCIVADPLDGGLADTFASAAEVTSSGTATANLLEAWADEVDRRNSLPSFRIEPASDVTQGRPGIVFLVDDAGAVLADIRVARAAERIAKAGPGVGIGLVLVVGSVRQVADSGADGLLAELTRVNVLLMSQEEVALLGELRKATGGS</sequence>
<comment type="caution">
    <text evidence="1">The sequence shown here is derived from an EMBL/GenBank/DDBJ whole genome shotgun (WGS) entry which is preliminary data.</text>
</comment>
<dbReference type="Proteomes" id="UP001595699">
    <property type="component" value="Unassembled WGS sequence"/>
</dbReference>
<gene>
    <name evidence="1" type="ORF">ACFOUW_28150</name>
</gene>
<dbReference type="EMBL" id="JBHRZH010000032">
    <property type="protein sequence ID" value="MFC3764741.1"/>
    <property type="molecule type" value="Genomic_DNA"/>
</dbReference>
<dbReference type="RefSeq" id="WP_205121630.1">
    <property type="nucleotide sequence ID" value="NZ_JAFBCM010000001.1"/>
</dbReference>